<evidence type="ECO:0000256" key="2">
    <source>
        <dbReference type="ARBA" id="ARBA00004477"/>
    </source>
</evidence>
<dbReference type="GO" id="GO:0008250">
    <property type="term" value="C:oligosaccharyltransferase complex"/>
    <property type="evidence" value="ECO:0007669"/>
    <property type="project" value="TreeGrafter"/>
</dbReference>
<feature type="transmembrane region" description="Helical" evidence="9">
    <location>
        <begin position="265"/>
        <end position="285"/>
    </location>
</feature>
<evidence type="ECO:0000256" key="7">
    <source>
        <dbReference type="ARBA" id="ARBA00022989"/>
    </source>
</evidence>
<dbReference type="InParanoid" id="A0A2P6MW85"/>
<name>A0A2P6MW85_9EUKA</name>
<dbReference type="Gene3D" id="3.40.30.10">
    <property type="entry name" value="Glutaredoxin"/>
    <property type="match status" value="1"/>
</dbReference>
<evidence type="ECO:0000256" key="3">
    <source>
        <dbReference type="ARBA" id="ARBA00009561"/>
    </source>
</evidence>
<evidence type="ECO:0000256" key="10">
    <source>
        <dbReference type="SAM" id="SignalP"/>
    </source>
</evidence>
<comment type="similarity">
    <text evidence="3">Belongs to the OST3/OST6 family.</text>
</comment>
<dbReference type="STRING" id="1890364.A0A2P6MW85"/>
<keyword evidence="4 9" id="KW-0812">Transmembrane</keyword>
<dbReference type="PANTHER" id="PTHR12692:SF0">
    <property type="entry name" value="GH11935P"/>
    <property type="match status" value="1"/>
</dbReference>
<accession>A0A2P6MW85</accession>
<comment type="function">
    <text evidence="1">Subunit of the oligosaccharyl transferase (OST) complex that catalyzes the initial transfer of a defined glycan (Glc(3)Man(9)GlcNAc(2) in eukaryotes) from the lipid carrier dolichol-pyrophosphate to an asparagine residue within an Asn-X-Ser/Thr consensus motif in nascent polypeptide chains, the first step in protein N-glycosylation. N-glycosylation occurs cotranslationally and the complex associates with the Sec61 complex at the channel-forming translocon complex that mediates protein translocation across the endoplasmic reticulum (ER). All subunits are required for a maximal enzyme activity.</text>
</comment>
<feature type="signal peptide" evidence="10">
    <location>
        <begin position="1"/>
        <end position="23"/>
    </location>
</feature>
<dbReference type="InterPro" id="IPR021149">
    <property type="entry name" value="OligosaccharylTrfase_OST3/OST6"/>
</dbReference>
<dbReference type="SUPFAM" id="SSF52833">
    <property type="entry name" value="Thioredoxin-like"/>
    <property type="match status" value="1"/>
</dbReference>
<dbReference type="Pfam" id="PF04756">
    <property type="entry name" value="OST3_OST6"/>
    <property type="match status" value="1"/>
</dbReference>
<reference evidence="11 12" key="1">
    <citation type="journal article" date="2018" name="Genome Biol. Evol.">
        <title>Multiple Roots of Fruiting Body Formation in Amoebozoa.</title>
        <authorList>
            <person name="Hillmann F."/>
            <person name="Forbes G."/>
            <person name="Novohradska S."/>
            <person name="Ferling I."/>
            <person name="Riege K."/>
            <person name="Groth M."/>
            <person name="Westermann M."/>
            <person name="Marz M."/>
            <person name="Spaller T."/>
            <person name="Winckler T."/>
            <person name="Schaap P."/>
            <person name="Glockner G."/>
        </authorList>
    </citation>
    <scope>NUCLEOTIDE SEQUENCE [LARGE SCALE GENOMIC DNA]</scope>
    <source>
        <strain evidence="11 12">Jena</strain>
    </source>
</reference>
<keyword evidence="5 10" id="KW-0732">Signal</keyword>
<feature type="chain" id="PRO_5015197134" evidence="10">
    <location>
        <begin position="24"/>
        <end position="326"/>
    </location>
</feature>
<dbReference type="GO" id="GO:0018279">
    <property type="term" value="P:protein N-linked glycosylation via asparagine"/>
    <property type="evidence" value="ECO:0007669"/>
    <property type="project" value="TreeGrafter"/>
</dbReference>
<feature type="transmembrane region" description="Helical" evidence="9">
    <location>
        <begin position="214"/>
        <end position="235"/>
    </location>
</feature>
<dbReference type="Proteomes" id="UP000241769">
    <property type="component" value="Unassembled WGS sequence"/>
</dbReference>
<organism evidence="11 12">
    <name type="scientific">Planoprotostelium fungivorum</name>
    <dbReference type="NCBI Taxonomy" id="1890364"/>
    <lineage>
        <taxon>Eukaryota</taxon>
        <taxon>Amoebozoa</taxon>
        <taxon>Evosea</taxon>
        <taxon>Variosea</taxon>
        <taxon>Cavosteliida</taxon>
        <taxon>Cavosteliaceae</taxon>
        <taxon>Planoprotostelium</taxon>
    </lineage>
</organism>
<sequence>MMRWSILLVLLLTWTSTIVPAHADESRYQKMLSKNTQGSLLSLTSKSLMNVAADSRNYSLVVYFGAAPNAGFDCQFCKMVEPQFYKVYMAFKNSVGFGSSTFRRHPVFFAKCNIPDCSEAAQRAGLQTVPAIIELPPTNKPDKGQHITVNQYNVGHDLTPFTIAEWVSKTTKTPEFLTHPFYEVYQKEITYGGAALLAALLIPKIYFRRNDPLIWYGAALCVYMFVMSGSIYNAIRGTPFWHQTADGKVVSYIYPSAREQFIVEGYIMASLLTGLGLLVVALNTVPFMFKNPWTQRSFAMGFIILLVYGFNLLRAIMKKKYGHYPL</sequence>
<evidence type="ECO:0000313" key="12">
    <source>
        <dbReference type="Proteomes" id="UP000241769"/>
    </source>
</evidence>
<feature type="transmembrane region" description="Helical" evidence="9">
    <location>
        <begin position="297"/>
        <end position="317"/>
    </location>
</feature>
<evidence type="ECO:0000256" key="5">
    <source>
        <dbReference type="ARBA" id="ARBA00022729"/>
    </source>
</evidence>
<dbReference type="OrthoDB" id="67566at2759"/>
<dbReference type="InterPro" id="IPR036249">
    <property type="entry name" value="Thioredoxin-like_sf"/>
</dbReference>
<dbReference type="PANTHER" id="PTHR12692">
    <property type="entry name" value="DOLICHYL-DIPHOSPHOOLIGOSACCHARIDE--PROTEIN GLYCOSYLTRANSFERASE-RELATED"/>
    <property type="match status" value="1"/>
</dbReference>
<proteinExistence type="inferred from homology"/>
<evidence type="ECO:0000256" key="6">
    <source>
        <dbReference type="ARBA" id="ARBA00022824"/>
    </source>
</evidence>
<dbReference type="AlphaFoldDB" id="A0A2P6MW85"/>
<dbReference type="EMBL" id="MDYQ01000353">
    <property type="protein sequence ID" value="PRP75959.1"/>
    <property type="molecule type" value="Genomic_DNA"/>
</dbReference>
<comment type="caution">
    <text evidence="11">The sequence shown here is derived from an EMBL/GenBank/DDBJ whole genome shotgun (WGS) entry which is preliminary data.</text>
</comment>
<comment type="subcellular location">
    <subcellularLocation>
        <location evidence="2">Endoplasmic reticulum membrane</location>
        <topology evidence="2">Multi-pass membrane protein</topology>
    </subcellularLocation>
</comment>
<keyword evidence="12" id="KW-1185">Reference proteome</keyword>
<keyword evidence="7 9" id="KW-1133">Transmembrane helix</keyword>
<evidence type="ECO:0000256" key="9">
    <source>
        <dbReference type="SAM" id="Phobius"/>
    </source>
</evidence>
<evidence type="ECO:0000256" key="8">
    <source>
        <dbReference type="ARBA" id="ARBA00023136"/>
    </source>
</evidence>
<keyword evidence="8 9" id="KW-0472">Membrane</keyword>
<evidence type="ECO:0000313" key="11">
    <source>
        <dbReference type="EMBL" id="PRP75959.1"/>
    </source>
</evidence>
<keyword evidence="6" id="KW-0256">Endoplasmic reticulum</keyword>
<dbReference type="FunCoup" id="A0A2P6MW85">
    <property type="interactions" value="132"/>
</dbReference>
<gene>
    <name evidence="11" type="ORF">PROFUN_01675</name>
</gene>
<evidence type="ECO:0000256" key="1">
    <source>
        <dbReference type="ARBA" id="ARBA00002791"/>
    </source>
</evidence>
<evidence type="ECO:0000256" key="4">
    <source>
        <dbReference type="ARBA" id="ARBA00022692"/>
    </source>
</evidence>
<protein>
    <submittedName>
        <fullName evidence="11">Uncharacterized protein</fullName>
    </submittedName>
</protein>